<feature type="domain" description="4Fe-4S ferredoxin-type" evidence="8">
    <location>
        <begin position="200"/>
        <end position="231"/>
    </location>
</feature>
<evidence type="ECO:0000256" key="3">
    <source>
        <dbReference type="ARBA" id="ARBA00022723"/>
    </source>
</evidence>
<evidence type="ECO:0000256" key="2">
    <source>
        <dbReference type="ARBA" id="ARBA00022485"/>
    </source>
</evidence>
<dbReference type="SUPFAM" id="SSF54862">
    <property type="entry name" value="4Fe-4S ferredoxins"/>
    <property type="match status" value="1"/>
</dbReference>
<proteinExistence type="predicted"/>
<dbReference type="InterPro" id="IPR017896">
    <property type="entry name" value="4Fe4S_Fe-S-bd"/>
</dbReference>
<name>A0A329EAK7_VIBDI</name>
<dbReference type="InterPro" id="IPR050294">
    <property type="entry name" value="RnfB_subfamily"/>
</dbReference>
<dbReference type="InterPro" id="IPR004494">
    <property type="entry name" value="MauM_NapG"/>
</dbReference>
<dbReference type="PROSITE" id="PS51379">
    <property type="entry name" value="4FE4S_FER_2"/>
    <property type="match status" value="3"/>
</dbReference>
<keyword evidence="2" id="KW-0004">4Fe-4S</keyword>
<organism evidence="9 10">
    <name type="scientific">Vibrio diazotrophicus</name>
    <dbReference type="NCBI Taxonomy" id="685"/>
    <lineage>
        <taxon>Bacteria</taxon>
        <taxon>Pseudomonadati</taxon>
        <taxon>Pseudomonadota</taxon>
        <taxon>Gammaproteobacteria</taxon>
        <taxon>Vibrionales</taxon>
        <taxon>Vibrionaceae</taxon>
        <taxon>Vibrio</taxon>
    </lineage>
</organism>
<dbReference type="NCBIfam" id="TIGR00397">
    <property type="entry name" value="mauM_napG"/>
    <property type="match status" value="1"/>
</dbReference>
<keyword evidence="4" id="KW-0677">Repeat</keyword>
<keyword evidence="5" id="KW-0249">Electron transport</keyword>
<accession>A0A329EAK7</accession>
<feature type="domain" description="4Fe-4S ferredoxin-type" evidence="8">
    <location>
        <begin position="111"/>
        <end position="144"/>
    </location>
</feature>
<dbReference type="CDD" id="cd16373">
    <property type="entry name" value="DMSOR_beta_like"/>
    <property type="match status" value="1"/>
</dbReference>
<dbReference type="Gene3D" id="3.30.70.20">
    <property type="match status" value="2"/>
</dbReference>
<dbReference type="EMBL" id="QLTR01000007">
    <property type="protein sequence ID" value="RAS65404.1"/>
    <property type="molecule type" value="Genomic_DNA"/>
</dbReference>
<gene>
    <name evidence="9" type="ORF">DET48_107116</name>
</gene>
<evidence type="ECO:0000256" key="6">
    <source>
        <dbReference type="ARBA" id="ARBA00023004"/>
    </source>
</evidence>
<dbReference type="NCBIfam" id="NF007012">
    <property type="entry name" value="PRK09476.1"/>
    <property type="match status" value="1"/>
</dbReference>
<keyword evidence="1" id="KW-0813">Transport</keyword>
<dbReference type="PROSITE" id="PS00198">
    <property type="entry name" value="4FE4S_FER_1"/>
    <property type="match status" value="1"/>
</dbReference>
<keyword evidence="3" id="KW-0479">Metal-binding</keyword>
<protein>
    <submittedName>
        <fullName evidence="9">Ferredoxin-type protein NapG</fullName>
    </submittedName>
</protein>
<dbReference type="GO" id="GO:0046872">
    <property type="term" value="F:metal ion binding"/>
    <property type="evidence" value="ECO:0007669"/>
    <property type="project" value="UniProtKB-KW"/>
</dbReference>
<dbReference type="InterPro" id="IPR017900">
    <property type="entry name" value="4Fe4S_Fe_S_CS"/>
</dbReference>
<dbReference type="Proteomes" id="UP000248729">
    <property type="component" value="Unassembled WGS sequence"/>
</dbReference>
<dbReference type="PANTHER" id="PTHR42859:SF10">
    <property type="entry name" value="DIMETHYLSULFOXIDE REDUCTASE CHAIN B"/>
    <property type="match status" value="1"/>
</dbReference>
<sequence>MHTDNVVIILVVRFIQGWSMKTSRPKISESRRRFLRDASRTAVGVGAAASLLGLQSLQSQARETSGVPIRPPGALPGNDFEKACVRCGLCVQACPYDTLKLASLLSPVAAGTPYFTARQIPCEMCEDIPCVKACPSGALDPSLTDIDDARMGTAVLIDQKNCLNFQGLRCDVCYRICPAIDKAITLETIRNERTGFHAKFIPTVHADYCTGCGKCEEACVLDVAAIKVVPTELAQGQLGKHYRLGWEEHSEVRIDTEEHGGVPIKPFNGNQL</sequence>
<evidence type="ECO:0000259" key="8">
    <source>
        <dbReference type="PROSITE" id="PS51379"/>
    </source>
</evidence>
<evidence type="ECO:0000256" key="7">
    <source>
        <dbReference type="ARBA" id="ARBA00023014"/>
    </source>
</evidence>
<evidence type="ECO:0000256" key="5">
    <source>
        <dbReference type="ARBA" id="ARBA00022982"/>
    </source>
</evidence>
<dbReference type="PANTHER" id="PTHR42859">
    <property type="entry name" value="OXIDOREDUCTASE"/>
    <property type="match status" value="1"/>
</dbReference>
<evidence type="ECO:0000313" key="10">
    <source>
        <dbReference type="Proteomes" id="UP000248729"/>
    </source>
</evidence>
<comment type="caution">
    <text evidence="9">The sequence shown here is derived from an EMBL/GenBank/DDBJ whole genome shotgun (WGS) entry which is preliminary data.</text>
</comment>
<evidence type="ECO:0000256" key="4">
    <source>
        <dbReference type="ARBA" id="ARBA00022737"/>
    </source>
</evidence>
<dbReference type="Pfam" id="PF12838">
    <property type="entry name" value="Fer4_7"/>
    <property type="match status" value="2"/>
</dbReference>
<dbReference type="AlphaFoldDB" id="A0A329EAK7"/>
<keyword evidence="6" id="KW-0408">Iron</keyword>
<evidence type="ECO:0000256" key="1">
    <source>
        <dbReference type="ARBA" id="ARBA00022448"/>
    </source>
</evidence>
<feature type="domain" description="4Fe-4S ferredoxin-type" evidence="8">
    <location>
        <begin position="74"/>
        <end position="104"/>
    </location>
</feature>
<reference evidence="9 10" key="1">
    <citation type="submission" date="2018-06" db="EMBL/GenBank/DDBJ databases">
        <title>Freshwater and sediment microbial communities from various areas in North America, analyzing microbe dynamics in response to fracking.</title>
        <authorList>
            <person name="Lamendella R."/>
        </authorList>
    </citation>
    <scope>NUCLEOTIDE SEQUENCE [LARGE SCALE GENOMIC DNA]</scope>
    <source>
        <strain evidence="9 10">99A</strain>
    </source>
</reference>
<keyword evidence="7" id="KW-0411">Iron-sulfur</keyword>
<evidence type="ECO:0000313" key="9">
    <source>
        <dbReference type="EMBL" id="RAS65404.1"/>
    </source>
</evidence>
<dbReference type="GO" id="GO:0051539">
    <property type="term" value="F:4 iron, 4 sulfur cluster binding"/>
    <property type="evidence" value="ECO:0007669"/>
    <property type="project" value="UniProtKB-KW"/>
</dbReference>